<dbReference type="InterPro" id="IPR023030">
    <property type="entry name" value="Bifunc_HldE"/>
</dbReference>
<dbReference type="AlphaFoldDB" id="A0A3D8MEC1"/>
<comment type="similarity">
    <text evidence="14 16">In the N-terminal section; belongs to the carbohydrate kinase PfkB family.</text>
</comment>
<accession>A0A3D8MEC1</accession>
<feature type="binding site" evidence="16">
    <location>
        <begin position="193"/>
        <end position="196"/>
    </location>
    <ligand>
        <name>ATP</name>
        <dbReference type="ChEBI" id="CHEBI:30616"/>
    </ligand>
</feature>
<evidence type="ECO:0000313" key="19">
    <source>
        <dbReference type="EMBL" id="RDV29177.1"/>
    </source>
</evidence>
<evidence type="ECO:0000256" key="4">
    <source>
        <dbReference type="ARBA" id="ARBA00011738"/>
    </source>
</evidence>
<evidence type="ECO:0000256" key="16">
    <source>
        <dbReference type="HAMAP-Rule" id="MF_01603"/>
    </source>
</evidence>
<dbReference type="InterPro" id="IPR029056">
    <property type="entry name" value="Ribokinase-like"/>
</dbReference>
<organism evidence="19 20">
    <name type="scientific">Alteromonas aestuariivivens</name>
    <dbReference type="NCBI Taxonomy" id="1938339"/>
    <lineage>
        <taxon>Bacteria</taxon>
        <taxon>Pseudomonadati</taxon>
        <taxon>Pseudomonadota</taxon>
        <taxon>Gammaproteobacteria</taxon>
        <taxon>Alteromonadales</taxon>
        <taxon>Alteromonadaceae</taxon>
        <taxon>Alteromonas/Salinimonas group</taxon>
        <taxon>Alteromonas</taxon>
    </lineage>
</organism>
<dbReference type="InterPro" id="IPR002173">
    <property type="entry name" value="Carboh/pur_kinase_PfkB_CS"/>
</dbReference>
<proteinExistence type="inferred from homology"/>
<evidence type="ECO:0000256" key="5">
    <source>
        <dbReference type="ARBA" id="ARBA00022679"/>
    </source>
</evidence>
<dbReference type="GO" id="GO:0005829">
    <property type="term" value="C:cytosol"/>
    <property type="evidence" value="ECO:0007669"/>
    <property type="project" value="TreeGrafter"/>
</dbReference>
<dbReference type="GO" id="GO:0033785">
    <property type="term" value="F:heptose 7-phosphate kinase activity"/>
    <property type="evidence" value="ECO:0007669"/>
    <property type="project" value="UniProtKB-UniRule"/>
</dbReference>
<dbReference type="GO" id="GO:0005524">
    <property type="term" value="F:ATP binding"/>
    <property type="evidence" value="ECO:0007669"/>
    <property type="project" value="UniProtKB-UniRule"/>
</dbReference>
<comment type="similarity">
    <text evidence="15 16">In the C-terminal section; belongs to the cytidylyltransferase family.</text>
</comment>
<comment type="subunit">
    <text evidence="4 16">Homodimer.</text>
</comment>
<protein>
    <recommendedName>
        <fullName evidence="16">Bifunctional protein HldE</fullName>
    </recommendedName>
    <domain>
        <recommendedName>
            <fullName evidence="16">D-beta-D-heptose 7-phosphate kinase</fullName>
            <ecNumber evidence="16">2.7.1.167</ecNumber>
        </recommendedName>
        <alternativeName>
            <fullName evidence="16">D-beta-D-heptose 7-phosphotransferase</fullName>
        </alternativeName>
        <alternativeName>
            <fullName evidence="16">D-glycero-beta-D-manno-heptose-7-phosphate kinase</fullName>
        </alternativeName>
    </domain>
    <domain>
        <recommendedName>
            <fullName evidence="16">D-beta-D-heptose 1-phosphate adenylyltransferase</fullName>
            <ecNumber evidence="16">2.7.7.70</ecNumber>
        </recommendedName>
        <alternativeName>
            <fullName evidence="16">D-glycero-beta-D-manno-heptose 1-phosphate adenylyltransferase</fullName>
        </alternativeName>
    </domain>
</protein>
<evidence type="ECO:0000256" key="9">
    <source>
        <dbReference type="ARBA" id="ARBA00022840"/>
    </source>
</evidence>
<keyword evidence="9 16" id="KW-0067">ATP-binding</keyword>
<comment type="catalytic activity">
    <reaction evidence="13 16">
        <text>D-glycero-beta-D-manno-heptose 7-phosphate + ATP = D-glycero-beta-D-manno-heptose 1,7-bisphosphate + ADP + H(+)</text>
        <dbReference type="Rhea" id="RHEA:27473"/>
        <dbReference type="ChEBI" id="CHEBI:15378"/>
        <dbReference type="ChEBI" id="CHEBI:30616"/>
        <dbReference type="ChEBI" id="CHEBI:60204"/>
        <dbReference type="ChEBI" id="CHEBI:60208"/>
        <dbReference type="ChEBI" id="CHEBI:456216"/>
        <dbReference type="EC" id="2.7.1.167"/>
    </reaction>
</comment>
<feature type="domain" description="Carbohydrate kinase PfkB" evidence="17">
    <location>
        <begin position="9"/>
        <end position="301"/>
    </location>
</feature>
<dbReference type="InterPro" id="IPR011913">
    <property type="entry name" value="RfaE_dom_I"/>
</dbReference>
<feature type="domain" description="Cytidyltransferase-like" evidence="18">
    <location>
        <begin position="343"/>
        <end position="469"/>
    </location>
</feature>
<feature type="region of interest" description="Cytidylyltransferase" evidence="16">
    <location>
        <begin position="343"/>
        <end position="478"/>
    </location>
</feature>
<evidence type="ECO:0000256" key="12">
    <source>
        <dbReference type="ARBA" id="ARBA00047428"/>
    </source>
</evidence>
<reference evidence="20" key="1">
    <citation type="submission" date="2018-08" db="EMBL/GenBank/DDBJ databases">
        <authorList>
            <person name="Zhang J."/>
            <person name="Du Z.-J."/>
        </authorList>
    </citation>
    <scope>NUCLEOTIDE SEQUENCE [LARGE SCALE GENOMIC DNA]</scope>
    <source>
        <strain evidence="20">KCTC 52655</strain>
    </source>
</reference>
<evidence type="ECO:0000259" key="17">
    <source>
        <dbReference type="Pfam" id="PF00294"/>
    </source>
</evidence>
<dbReference type="FunFam" id="3.40.1190.20:FF:000002">
    <property type="entry name" value="Bifunctional protein HldE"/>
    <property type="match status" value="1"/>
</dbReference>
<dbReference type="Gene3D" id="3.40.50.620">
    <property type="entry name" value="HUPs"/>
    <property type="match status" value="1"/>
</dbReference>
<dbReference type="EC" id="2.7.7.70" evidence="16"/>
<evidence type="ECO:0000256" key="14">
    <source>
        <dbReference type="ARBA" id="ARBA00060955"/>
    </source>
</evidence>
<dbReference type="UniPathway" id="UPA00958"/>
<evidence type="ECO:0000313" key="20">
    <source>
        <dbReference type="Proteomes" id="UP000256561"/>
    </source>
</evidence>
<dbReference type="Gene3D" id="3.40.1190.20">
    <property type="match status" value="1"/>
</dbReference>
<dbReference type="InterPro" id="IPR011914">
    <property type="entry name" value="RfaE_dom_II"/>
</dbReference>
<dbReference type="NCBIfam" id="NF008454">
    <property type="entry name" value="PRK11316.1"/>
    <property type="match status" value="1"/>
</dbReference>
<dbReference type="EC" id="2.7.1.167" evidence="16"/>
<evidence type="ECO:0000256" key="13">
    <source>
        <dbReference type="ARBA" id="ARBA00052873"/>
    </source>
</evidence>
<evidence type="ECO:0000256" key="1">
    <source>
        <dbReference type="ARBA" id="ARBA00002319"/>
    </source>
</evidence>
<dbReference type="GO" id="GO:0016773">
    <property type="term" value="F:phosphotransferase activity, alcohol group as acceptor"/>
    <property type="evidence" value="ECO:0007669"/>
    <property type="project" value="InterPro"/>
</dbReference>
<evidence type="ECO:0000256" key="11">
    <source>
        <dbReference type="ARBA" id="ARBA00023277"/>
    </source>
</evidence>
<evidence type="ECO:0000256" key="7">
    <source>
        <dbReference type="ARBA" id="ARBA00022741"/>
    </source>
</evidence>
<evidence type="ECO:0000256" key="2">
    <source>
        <dbReference type="ARBA" id="ARBA00003753"/>
    </source>
</evidence>
<feature type="active site" evidence="16">
    <location>
        <position position="262"/>
    </location>
</feature>
<keyword evidence="20" id="KW-1185">Reference proteome</keyword>
<dbReference type="SUPFAM" id="SSF53613">
    <property type="entry name" value="Ribokinase-like"/>
    <property type="match status" value="1"/>
</dbReference>
<dbReference type="Pfam" id="PF01467">
    <property type="entry name" value="CTP_transf_like"/>
    <property type="match status" value="1"/>
</dbReference>
<sequence>MILPDFSQAKILIVGDLMLDRYWSGGTGRISPEAPVPVVNIRESEDRPGGAANVAINVATLGASVRLMGLCGRDENAEILKSRLASFDIDCDFFAIEGQDTITKLRVMSRNQQLLRLDFEKSFADDDKSALYSAFETAVQEADLVVLSDYNKGCLSDPQVLIQLARQHGKPILVDPKGSSFDKYRQATLITPNMAELAGVMGEAGDEQTLIAQAEACRDALELPALLLTRSEQGMTLFESGKEAFHLPAKAKEVYDVTGAGDTVVSTLAVCMATGVALSDACVLANLAASVVVGKLGTSTVSTTELAVALGHQSTHLDGGVMTEEQLALALEQAHKRGEKVVMTNGCFDILHAGHVSYLDAAGALGDRLIVAVNTDESVSRLKGPGRPVNSVQRRMAVLAGLSSVDWVVPFSEDTPQRLIARLLPDVLVKGGDYRVEDIAGGREVLANGGEVKVLHFEEGVSTTGIIERIVQNQHKEA</sequence>
<comment type="caution">
    <text evidence="19">The sequence shown here is derived from an EMBL/GenBank/DDBJ whole genome shotgun (WGS) entry which is preliminary data.</text>
</comment>
<dbReference type="NCBIfam" id="TIGR00125">
    <property type="entry name" value="cyt_tran_rel"/>
    <property type="match status" value="1"/>
</dbReference>
<keyword evidence="5 16" id="KW-0808">Transferase</keyword>
<dbReference type="InterPro" id="IPR014729">
    <property type="entry name" value="Rossmann-like_a/b/a_fold"/>
</dbReference>
<dbReference type="SUPFAM" id="SSF52374">
    <property type="entry name" value="Nucleotidylyl transferase"/>
    <property type="match status" value="1"/>
</dbReference>
<keyword evidence="11 16" id="KW-0119">Carbohydrate metabolism</keyword>
<dbReference type="OrthoDB" id="9802794at2"/>
<dbReference type="PANTHER" id="PTHR46969:SF1">
    <property type="entry name" value="BIFUNCTIONAL PROTEIN HLDE"/>
    <property type="match status" value="1"/>
</dbReference>
<keyword evidence="6 16" id="KW-0548">Nucleotidyltransferase</keyword>
<name>A0A3D8MEC1_9ALTE</name>
<evidence type="ECO:0000256" key="6">
    <source>
        <dbReference type="ARBA" id="ARBA00022695"/>
    </source>
</evidence>
<comment type="pathway">
    <text evidence="16">Nucleotide-sugar biosynthesis; ADP-L-glycero-beta-D-manno-heptose biosynthesis; ADP-L-glycero-beta-D-manno-heptose from D-glycero-beta-D-manno-heptose 7-phosphate: step 1/4.</text>
</comment>
<keyword evidence="8 16" id="KW-0418">Kinase</keyword>
<evidence type="ECO:0000256" key="10">
    <source>
        <dbReference type="ARBA" id="ARBA00023268"/>
    </source>
</evidence>
<dbReference type="GO" id="GO:0097171">
    <property type="term" value="P:ADP-L-glycero-beta-D-manno-heptose biosynthetic process"/>
    <property type="evidence" value="ECO:0007669"/>
    <property type="project" value="UniProtKB-UniPathway"/>
</dbReference>
<dbReference type="HAMAP" id="MF_01603">
    <property type="entry name" value="HldE"/>
    <property type="match status" value="1"/>
</dbReference>
<dbReference type="Pfam" id="PF00294">
    <property type="entry name" value="PfkB"/>
    <property type="match status" value="1"/>
</dbReference>
<dbReference type="CDD" id="cd01172">
    <property type="entry name" value="RfaE_like"/>
    <property type="match status" value="1"/>
</dbReference>
<comment type="function">
    <text evidence="2 16">Catalyzes the ADP transfer from ATP to D-glycero-beta-D-manno-heptose 1-phosphate, yielding ADP-D-glycero-beta-D-manno-heptose.</text>
</comment>
<dbReference type="InterPro" id="IPR004821">
    <property type="entry name" value="Cyt_trans-like"/>
</dbReference>
<dbReference type="GO" id="GO:0009244">
    <property type="term" value="P:lipopolysaccharide core region biosynthetic process"/>
    <property type="evidence" value="ECO:0007669"/>
    <property type="project" value="UniProtKB-UniPathway"/>
</dbReference>
<dbReference type="PANTHER" id="PTHR46969">
    <property type="entry name" value="BIFUNCTIONAL PROTEIN HLDE"/>
    <property type="match status" value="1"/>
</dbReference>
<dbReference type="NCBIfam" id="TIGR02199">
    <property type="entry name" value="rfaE_dom_II"/>
    <property type="match status" value="1"/>
</dbReference>
<dbReference type="UniPathway" id="UPA00356">
    <property type="reaction ID" value="UER00437"/>
</dbReference>
<dbReference type="InterPro" id="IPR011611">
    <property type="entry name" value="PfkB_dom"/>
</dbReference>
<dbReference type="NCBIfam" id="TIGR02198">
    <property type="entry name" value="rfaE_dom_I"/>
    <property type="match status" value="1"/>
</dbReference>
<comment type="pathway">
    <text evidence="16">Nucleotide-sugar biosynthesis; ADP-L-glycero-beta-D-manno-heptose biosynthesis; ADP-L-glycero-beta-D-manno-heptose from D-glycero-beta-D-manno-heptose 7-phosphate: step 3/4.</text>
</comment>
<evidence type="ECO:0000259" key="18">
    <source>
        <dbReference type="Pfam" id="PF01467"/>
    </source>
</evidence>
<evidence type="ECO:0000256" key="15">
    <source>
        <dbReference type="ARBA" id="ARBA00061122"/>
    </source>
</evidence>
<gene>
    <name evidence="16" type="primary">hldE</name>
    <name evidence="19" type="ORF">DXV75_01580</name>
</gene>
<dbReference type="FunFam" id="3.40.50.620:FF:000028">
    <property type="entry name" value="Bifunctional protein HldE"/>
    <property type="match status" value="1"/>
</dbReference>
<dbReference type="Proteomes" id="UP000256561">
    <property type="component" value="Unassembled WGS sequence"/>
</dbReference>
<comment type="catalytic activity">
    <reaction evidence="12 16">
        <text>D-glycero-beta-D-manno-heptose 1-phosphate + ATP + H(+) = ADP-D-glycero-beta-D-manno-heptose + diphosphate</text>
        <dbReference type="Rhea" id="RHEA:27465"/>
        <dbReference type="ChEBI" id="CHEBI:15378"/>
        <dbReference type="ChEBI" id="CHEBI:30616"/>
        <dbReference type="ChEBI" id="CHEBI:33019"/>
        <dbReference type="ChEBI" id="CHEBI:59967"/>
        <dbReference type="ChEBI" id="CHEBI:61593"/>
        <dbReference type="EC" id="2.7.7.70"/>
    </reaction>
</comment>
<dbReference type="EMBL" id="QRHA01000001">
    <property type="protein sequence ID" value="RDV29177.1"/>
    <property type="molecule type" value="Genomic_DNA"/>
</dbReference>
<feature type="region of interest" description="Ribokinase" evidence="16">
    <location>
        <begin position="1"/>
        <end position="315"/>
    </location>
</feature>
<comment type="pathway">
    <text evidence="3">Bacterial outer membrane biogenesis; LPS core biosynthesis.</text>
</comment>
<evidence type="ECO:0000256" key="3">
    <source>
        <dbReference type="ARBA" id="ARBA00004713"/>
    </source>
</evidence>
<comment type="function">
    <text evidence="1 16">Catalyzes the phosphorylation of D-glycero-D-manno-heptose 7-phosphate at the C-1 position to selectively form D-glycero-beta-D-manno-heptose-1,7-bisphosphate.</text>
</comment>
<dbReference type="GO" id="GO:0033786">
    <property type="term" value="F:heptose-1-phosphate adenylyltransferase activity"/>
    <property type="evidence" value="ECO:0007669"/>
    <property type="project" value="UniProtKB-UniRule"/>
</dbReference>
<keyword evidence="7 16" id="KW-0547">Nucleotide-binding</keyword>
<evidence type="ECO:0000256" key="8">
    <source>
        <dbReference type="ARBA" id="ARBA00022777"/>
    </source>
</evidence>
<dbReference type="PROSITE" id="PS00583">
    <property type="entry name" value="PFKB_KINASES_1"/>
    <property type="match status" value="1"/>
</dbReference>
<keyword evidence="10 16" id="KW-0511">Multifunctional enzyme</keyword>
<dbReference type="RefSeq" id="WP_115591467.1">
    <property type="nucleotide sequence ID" value="NZ_QRHA01000001.1"/>
</dbReference>